<dbReference type="SUPFAM" id="SSF53474">
    <property type="entry name" value="alpha/beta-Hydrolases"/>
    <property type="match status" value="1"/>
</dbReference>
<dbReference type="EMBL" id="JACHFN010000003">
    <property type="protein sequence ID" value="MBB5233567.1"/>
    <property type="molecule type" value="Genomic_DNA"/>
</dbReference>
<organism evidence="1 2">
    <name type="scientific">Deinococcus budaensis</name>
    <dbReference type="NCBI Taxonomy" id="1665626"/>
    <lineage>
        <taxon>Bacteria</taxon>
        <taxon>Thermotogati</taxon>
        <taxon>Deinococcota</taxon>
        <taxon>Deinococci</taxon>
        <taxon>Deinococcales</taxon>
        <taxon>Deinococcaceae</taxon>
        <taxon>Deinococcus</taxon>
    </lineage>
</organism>
<dbReference type="AlphaFoldDB" id="A0A7W8GDG6"/>
<gene>
    <name evidence="1" type="ORF">HNQ09_000997</name>
</gene>
<dbReference type="Proteomes" id="UP000525389">
    <property type="component" value="Unassembled WGS sequence"/>
</dbReference>
<name>A0A7W8GDG6_9DEIO</name>
<sequence length="472" mass="50206">MTRRLRFALLSAALELGSAQGLPPAPATEVALDRVPAERVVRPGATAPGTPPDLNASITVRYGPARPRAVLLLMPGFLGGAGSFDRLARQLAALDPGLAVWAVDRRANLLEPQAQLAAADPAELARIVQRGLPVRTPASLGFLQGWGLDLTLRDWRAAVLEARALTPDVFLGGHSLGGVLAGLYAAYDFGGTPGWQDLRGLVLLDGVPGQAAFQPLTRQQYEEGYFNRALPVRAPGLNALARQPYVDSFFFGPTLASRAAAQARLAASDPGAPAPAGGLTRYPATALAAGLTQLEGRYSLLPFLAVRTGQATNARTLPNPLPRLLGAARAGEFILGARDPARPVGWQADPAAPTDPLDFVRRYWTPLADYAEWYFPQRLTLDVNAANLGTRGSPFEQELRVWHGAEVPLPILGLAAEGGLTRPEDYTRYAATTLGALTTHTLPGAAHLDITAARGDTVARWILEWLGRLARP</sequence>
<dbReference type="Gene3D" id="3.40.50.1820">
    <property type="entry name" value="alpha/beta hydrolase"/>
    <property type="match status" value="1"/>
</dbReference>
<keyword evidence="1" id="KW-0378">Hydrolase</keyword>
<accession>A0A7W8GDG6</accession>
<dbReference type="GO" id="GO:0016787">
    <property type="term" value="F:hydrolase activity"/>
    <property type="evidence" value="ECO:0007669"/>
    <property type="project" value="UniProtKB-KW"/>
</dbReference>
<protein>
    <submittedName>
        <fullName evidence="1">Alpha-beta hydrolase superfamily lysophospholipase</fullName>
    </submittedName>
</protein>
<keyword evidence="2" id="KW-1185">Reference proteome</keyword>
<reference evidence="1 2" key="1">
    <citation type="submission" date="2020-08" db="EMBL/GenBank/DDBJ databases">
        <title>Genomic Encyclopedia of Type Strains, Phase IV (KMG-IV): sequencing the most valuable type-strain genomes for metagenomic binning, comparative biology and taxonomic classification.</title>
        <authorList>
            <person name="Goeker M."/>
        </authorList>
    </citation>
    <scope>NUCLEOTIDE SEQUENCE [LARGE SCALE GENOMIC DNA]</scope>
    <source>
        <strain evidence="1 2">DSM 101791</strain>
    </source>
</reference>
<dbReference type="InterPro" id="IPR029058">
    <property type="entry name" value="AB_hydrolase_fold"/>
</dbReference>
<evidence type="ECO:0000313" key="1">
    <source>
        <dbReference type="EMBL" id="MBB5233567.1"/>
    </source>
</evidence>
<comment type="caution">
    <text evidence="1">The sequence shown here is derived from an EMBL/GenBank/DDBJ whole genome shotgun (WGS) entry which is preliminary data.</text>
</comment>
<proteinExistence type="predicted"/>
<dbReference type="RefSeq" id="WP_184026287.1">
    <property type="nucleotide sequence ID" value="NZ_JACHFN010000003.1"/>
</dbReference>
<evidence type="ECO:0000313" key="2">
    <source>
        <dbReference type="Proteomes" id="UP000525389"/>
    </source>
</evidence>